<dbReference type="InterPro" id="IPR036754">
    <property type="entry name" value="YbaK/aa-tRNA-synt-asso_dom_sf"/>
</dbReference>
<dbReference type="Gene3D" id="3.90.960.10">
    <property type="entry name" value="YbaK/aminoacyl-tRNA synthetase-associated domain"/>
    <property type="match status" value="1"/>
</dbReference>
<proteinExistence type="inferred from homology"/>
<dbReference type="PANTHER" id="PTHR31423">
    <property type="entry name" value="YBAK DOMAIN-CONTAINING PROTEIN"/>
    <property type="match status" value="1"/>
</dbReference>
<dbReference type="Proteomes" id="UP000448199">
    <property type="component" value="Unassembled WGS sequence"/>
</dbReference>
<dbReference type="OrthoDB" id="5145315at2"/>
<dbReference type="PANTHER" id="PTHR31423:SF3">
    <property type="entry name" value="PROLYL-TRNA SYNTHETASE ASSOCIATED DOMAIN-CONTAINING PROTEIN 1-RELATED"/>
    <property type="match status" value="1"/>
</dbReference>
<feature type="domain" description="YbaK/aminoacyl-tRNA synthetase-associated" evidence="2">
    <location>
        <begin position="25"/>
        <end position="150"/>
    </location>
</feature>
<keyword evidence="3" id="KW-0030">Aminoacyl-tRNA synthetase</keyword>
<gene>
    <name evidence="3" type="ORF">GRI69_11135</name>
</gene>
<organism evidence="3 4">
    <name type="scientific">Qipengyuania vulgaris</name>
    <dbReference type="NCBI Taxonomy" id="291985"/>
    <lineage>
        <taxon>Bacteria</taxon>
        <taxon>Pseudomonadati</taxon>
        <taxon>Pseudomonadota</taxon>
        <taxon>Alphaproteobacteria</taxon>
        <taxon>Sphingomonadales</taxon>
        <taxon>Erythrobacteraceae</taxon>
        <taxon>Qipengyuania</taxon>
    </lineage>
</organism>
<evidence type="ECO:0000259" key="2">
    <source>
        <dbReference type="Pfam" id="PF04073"/>
    </source>
</evidence>
<dbReference type="CDD" id="cd04335">
    <property type="entry name" value="PrdX_deacylase"/>
    <property type="match status" value="1"/>
</dbReference>
<comment type="caution">
    <text evidence="3">The sequence shown here is derived from an EMBL/GenBank/DDBJ whole genome shotgun (WGS) entry which is preliminary data.</text>
</comment>
<dbReference type="GO" id="GO:0004812">
    <property type="term" value="F:aminoacyl-tRNA ligase activity"/>
    <property type="evidence" value="ECO:0007669"/>
    <property type="project" value="UniProtKB-KW"/>
</dbReference>
<dbReference type="SUPFAM" id="SSF55826">
    <property type="entry name" value="YbaK/ProRS associated domain"/>
    <property type="match status" value="1"/>
</dbReference>
<dbReference type="RefSeq" id="WP_160728352.1">
    <property type="nucleotide sequence ID" value="NZ_WTYC01000005.1"/>
</dbReference>
<dbReference type="InterPro" id="IPR040285">
    <property type="entry name" value="ProX/PRXD1"/>
</dbReference>
<evidence type="ECO:0000256" key="1">
    <source>
        <dbReference type="ARBA" id="ARBA00010201"/>
    </source>
</evidence>
<dbReference type="GO" id="GO:0002161">
    <property type="term" value="F:aminoacyl-tRNA deacylase activity"/>
    <property type="evidence" value="ECO:0007669"/>
    <property type="project" value="InterPro"/>
</dbReference>
<dbReference type="EMBL" id="WTYC01000005">
    <property type="protein sequence ID" value="MXO48810.1"/>
    <property type="molecule type" value="Genomic_DNA"/>
</dbReference>
<reference evidence="3 4" key="1">
    <citation type="submission" date="2019-12" db="EMBL/GenBank/DDBJ databases">
        <title>Genomic-based taxomic classification of the family Erythrobacteraceae.</title>
        <authorList>
            <person name="Xu L."/>
        </authorList>
    </citation>
    <scope>NUCLEOTIDE SEQUENCE [LARGE SCALE GENOMIC DNA]</scope>
    <source>
        <strain evidence="3 4">DSM 17792</strain>
    </source>
</reference>
<dbReference type="FunFam" id="3.90.960.10:FF:000005">
    <property type="entry name" value="Putative prolyl-tRNA synthetase"/>
    <property type="match status" value="1"/>
</dbReference>
<dbReference type="Pfam" id="PF04073">
    <property type="entry name" value="tRNA_edit"/>
    <property type="match status" value="1"/>
</dbReference>
<evidence type="ECO:0000313" key="3">
    <source>
        <dbReference type="EMBL" id="MXO48810.1"/>
    </source>
</evidence>
<sequence>MGHRGEAGLREDLRALAIPFEHHEHEAVFTVEESRGVKEAIPGEHTKNLFLKDAGGAFWLVTVPAEMRVDLKALPAAIGCKRVSFGKPDDMERLLGLTPGSVTPLGAINAEPGSIAVVLDRTLAEAARINVHPLRNTATIGLSGADTLRLLEHWGHAPRIADIPAQETG</sequence>
<protein>
    <submittedName>
        <fullName evidence="3">Prolyl-tRNA synthetase associated domain-containing protein</fullName>
    </submittedName>
</protein>
<keyword evidence="4" id="KW-1185">Reference proteome</keyword>
<dbReference type="InterPro" id="IPR007214">
    <property type="entry name" value="YbaK/aa-tRNA-synth-assoc-dom"/>
</dbReference>
<dbReference type="AlphaFoldDB" id="A0A844XT07"/>
<comment type="similarity">
    <text evidence="1">Belongs to the PRORSD1 family.</text>
</comment>
<name>A0A844XT07_9SPHN</name>
<keyword evidence="3" id="KW-0436">Ligase</keyword>
<evidence type="ECO:0000313" key="4">
    <source>
        <dbReference type="Proteomes" id="UP000448199"/>
    </source>
</evidence>
<accession>A0A844XT07</accession>